<name>A0A8S5PAY5_9CAUD</name>
<sequence>MIDNPTGPIHENSLTLLARNFFIEKRTIYG</sequence>
<accession>A0A8S5PAY5</accession>
<dbReference type="EMBL" id="BK015368">
    <property type="protein sequence ID" value="DAE03537.1"/>
    <property type="molecule type" value="Genomic_DNA"/>
</dbReference>
<protein>
    <submittedName>
        <fullName evidence="1">Uncharacterized protein</fullName>
    </submittedName>
</protein>
<reference evidence="1" key="1">
    <citation type="journal article" date="2021" name="Proc. Natl. Acad. Sci. U.S.A.">
        <title>A Catalog of Tens of Thousands of Viruses from Human Metagenomes Reveals Hidden Associations with Chronic Diseases.</title>
        <authorList>
            <person name="Tisza M.J."/>
            <person name="Buck C.B."/>
        </authorList>
    </citation>
    <scope>NUCLEOTIDE SEQUENCE</scope>
    <source>
        <strain evidence="1">CtpoI7</strain>
    </source>
</reference>
<organism evidence="1">
    <name type="scientific">Siphoviridae sp. ctpoI7</name>
    <dbReference type="NCBI Taxonomy" id="2825678"/>
    <lineage>
        <taxon>Viruses</taxon>
        <taxon>Duplodnaviria</taxon>
        <taxon>Heunggongvirae</taxon>
        <taxon>Uroviricota</taxon>
        <taxon>Caudoviricetes</taxon>
    </lineage>
</organism>
<evidence type="ECO:0000313" key="1">
    <source>
        <dbReference type="EMBL" id="DAE03537.1"/>
    </source>
</evidence>
<proteinExistence type="predicted"/>